<organism evidence="1">
    <name type="scientific">marine metagenome</name>
    <dbReference type="NCBI Taxonomy" id="408172"/>
    <lineage>
        <taxon>unclassified sequences</taxon>
        <taxon>metagenomes</taxon>
        <taxon>ecological metagenomes</taxon>
    </lineage>
</organism>
<proteinExistence type="predicted"/>
<sequence>MLRLFKVSVTNVLSPVSEIHRGPHFIKTQARNRPLTFLAKLQWRTFNICSLD</sequence>
<gene>
    <name evidence="1" type="ORF">METZ01_LOCUS118511</name>
</gene>
<protein>
    <submittedName>
        <fullName evidence="1">Uncharacterized protein</fullName>
    </submittedName>
</protein>
<dbReference type="AlphaFoldDB" id="A0A381XN62"/>
<name>A0A381XN62_9ZZZZ</name>
<evidence type="ECO:0000313" key="1">
    <source>
        <dbReference type="EMBL" id="SVA65657.1"/>
    </source>
</evidence>
<dbReference type="EMBL" id="UINC01015622">
    <property type="protein sequence ID" value="SVA65657.1"/>
    <property type="molecule type" value="Genomic_DNA"/>
</dbReference>
<feature type="non-terminal residue" evidence="1">
    <location>
        <position position="52"/>
    </location>
</feature>
<reference evidence="1" key="1">
    <citation type="submission" date="2018-05" db="EMBL/GenBank/DDBJ databases">
        <authorList>
            <person name="Lanie J.A."/>
            <person name="Ng W.-L."/>
            <person name="Kazmierczak K.M."/>
            <person name="Andrzejewski T.M."/>
            <person name="Davidsen T.M."/>
            <person name="Wayne K.J."/>
            <person name="Tettelin H."/>
            <person name="Glass J.I."/>
            <person name="Rusch D."/>
            <person name="Podicherti R."/>
            <person name="Tsui H.-C.T."/>
            <person name="Winkler M.E."/>
        </authorList>
    </citation>
    <scope>NUCLEOTIDE SEQUENCE</scope>
</reference>
<accession>A0A381XN62</accession>